<organism evidence="1 2">
    <name type="scientific">Candidatus Nephthysia bennettiae</name>
    <dbReference type="NCBI Taxonomy" id="3127016"/>
    <lineage>
        <taxon>Bacteria</taxon>
        <taxon>Bacillati</taxon>
        <taxon>Candidatus Dormiibacterota</taxon>
        <taxon>Candidatus Dormibacteria</taxon>
        <taxon>Candidatus Dormibacterales</taxon>
        <taxon>Candidatus Dormibacteraceae</taxon>
        <taxon>Candidatus Nephthysia</taxon>
    </lineage>
</organism>
<sequence>MSIYFAEVRRLILALLITYGGRQAYRLLTTGAVTIDIGVGRRLRRLGPHSCQIAAAPETVFDVIASP</sequence>
<reference evidence="1" key="1">
    <citation type="submission" date="2020-10" db="EMBL/GenBank/DDBJ databases">
        <title>Ca. Dormibacterota MAGs.</title>
        <authorList>
            <person name="Montgomery K."/>
        </authorList>
    </citation>
    <scope>NUCLEOTIDE SEQUENCE [LARGE SCALE GENOMIC DNA]</scope>
    <source>
        <strain evidence="1">SC8812_S17_10</strain>
    </source>
</reference>
<keyword evidence="2" id="KW-1185">Reference proteome</keyword>
<name>A0A934K9I0_9BACT</name>
<gene>
    <name evidence="1" type="ORF">JF922_25000</name>
</gene>
<evidence type="ECO:0000313" key="2">
    <source>
        <dbReference type="Proteomes" id="UP000612893"/>
    </source>
</evidence>
<dbReference type="RefSeq" id="WP_338205517.1">
    <property type="nucleotide sequence ID" value="NZ_JAEKNR010000242.1"/>
</dbReference>
<dbReference type="EMBL" id="JAEKNR010000242">
    <property type="protein sequence ID" value="MBJ7601319.1"/>
    <property type="molecule type" value="Genomic_DNA"/>
</dbReference>
<comment type="caution">
    <text evidence="1">The sequence shown here is derived from an EMBL/GenBank/DDBJ whole genome shotgun (WGS) entry which is preliminary data.</text>
</comment>
<dbReference type="AlphaFoldDB" id="A0A934K9I0"/>
<accession>A0A934K9I0</accession>
<protein>
    <submittedName>
        <fullName evidence="1">Uncharacterized protein</fullName>
    </submittedName>
</protein>
<evidence type="ECO:0000313" key="1">
    <source>
        <dbReference type="EMBL" id="MBJ7601319.1"/>
    </source>
</evidence>
<proteinExistence type="predicted"/>
<dbReference type="Proteomes" id="UP000612893">
    <property type="component" value="Unassembled WGS sequence"/>
</dbReference>